<keyword evidence="4" id="KW-1185">Reference proteome</keyword>
<gene>
    <name evidence="3" type="ORF">SLNSH_24360</name>
</gene>
<dbReference type="SUPFAM" id="SSF82771">
    <property type="entry name" value="GIY-YIG endonuclease"/>
    <property type="match status" value="1"/>
</dbReference>
<dbReference type="PANTHER" id="PTHR34477:SF5">
    <property type="entry name" value="BSL5627 PROTEIN"/>
    <property type="match status" value="1"/>
</dbReference>
<dbReference type="Proteomes" id="UP000239772">
    <property type="component" value="Unassembled WGS sequence"/>
</dbReference>
<dbReference type="InterPro" id="IPR050190">
    <property type="entry name" value="UPF0213_domain"/>
</dbReference>
<dbReference type="OrthoDB" id="287318at2"/>
<dbReference type="AlphaFoldDB" id="A0A2T1HLD0"/>
<evidence type="ECO:0000259" key="2">
    <source>
        <dbReference type="PROSITE" id="PS50164"/>
    </source>
</evidence>
<name>A0A2T1HLD0_9HYPH</name>
<organism evidence="3 4">
    <name type="scientific">Alsobacter soli</name>
    <dbReference type="NCBI Taxonomy" id="2109933"/>
    <lineage>
        <taxon>Bacteria</taxon>
        <taxon>Pseudomonadati</taxon>
        <taxon>Pseudomonadota</taxon>
        <taxon>Alphaproteobacteria</taxon>
        <taxon>Hyphomicrobiales</taxon>
        <taxon>Alsobacteraceae</taxon>
        <taxon>Alsobacter</taxon>
    </lineage>
</organism>
<dbReference type="InterPro" id="IPR035901">
    <property type="entry name" value="GIY-YIG_endonuc_sf"/>
</dbReference>
<comment type="similarity">
    <text evidence="1">Belongs to the UPF0213 family.</text>
</comment>
<dbReference type="Gene3D" id="3.40.1440.10">
    <property type="entry name" value="GIY-YIG endonuclease"/>
    <property type="match status" value="1"/>
</dbReference>
<dbReference type="Pfam" id="PF01541">
    <property type="entry name" value="GIY-YIG"/>
    <property type="match status" value="1"/>
</dbReference>
<evidence type="ECO:0000256" key="1">
    <source>
        <dbReference type="ARBA" id="ARBA00007435"/>
    </source>
</evidence>
<reference evidence="4" key="1">
    <citation type="submission" date="2018-03" db="EMBL/GenBank/DDBJ databases">
        <authorList>
            <person name="Sun L."/>
            <person name="Liu H."/>
            <person name="Chen W."/>
            <person name="Huang K."/>
            <person name="Liu W."/>
            <person name="Gao X."/>
        </authorList>
    </citation>
    <scope>NUCLEOTIDE SEQUENCE [LARGE SCALE GENOMIC DNA]</scope>
    <source>
        <strain evidence="4">SH9</strain>
    </source>
</reference>
<feature type="domain" description="GIY-YIG" evidence="2">
    <location>
        <begin position="1"/>
        <end position="77"/>
    </location>
</feature>
<protein>
    <submittedName>
        <fullName evidence="3">Excinuclease ABC subunit C</fullName>
    </submittedName>
</protein>
<accession>A0A2T1HLD0</accession>
<dbReference type="SMART" id="SM00465">
    <property type="entry name" value="GIYc"/>
    <property type="match status" value="1"/>
</dbReference>
<sequence>MSFAVYILASQRNGTLYVGVTRDLPRRLEQHKAGAGSVFTRRYGVTRLVYAERFEHAVDAIAREKQLKGWNRAWKLRLIEAANPRWLEIPADP</sequence>
<evidence type="ECO:0000313" key="3">
    <source>
        <dbReference type="EMBL" id="PSC02389.1"/>
    </source>
</evidence>
<evidence type="ECO:0000313" key="4">
    <source>
        <dbReference type="Proteomes" id="UP000239772"/>
    </source>
</evidence>
<dbReference type="PANTHER" id="PTHR34477">
    <property type="entry name" value="UPF0213 PROTEIN YHBQ"/>
    <property type="match status" value="1"/>
</dbReference>
<dbReference type="EMBL" id="PVZS01000083">
    <property type="protein sequence ID" value="PSC02389.1"/>
    <property type="molecule type" value="Genomic_DNA"/>
</dbReference>
<comment type="caution">
    <text evidence="3">The sequence shown here is derived from an EMBL/GenBank/DDBJ whole genome shotgun (WGS) entry which is preliminary data.</text>
</comment>
<dbReference type="CDD" id="cd10448">
    <property type="entry name" value="GIY-YIG_unchar_3"/>
    <property type="match status" value="1"/>
</dbReference>
<proteinExistence type="inferred from homology"/>
<dbReference type="InterPro" id="IPR000305">
    <property type="entry name" value="GIY-YIG_endonuc"/>
</dbReference>
<dbReference type="PROSITE" id="PS50164">
    <property type="entry name" value="GIY_YIG"/>
    <property type="match status" value="1"/>
</dbReference>